<dbReference type="Proteomes" id="UP000476820">
    <property type="component" value="Unassembled WGS sequence"/>
</dbReference>
<dbReference type="Pfam" id="PF21922">
    <property type="entry name" value="PBP_dimer_2"/>
    <property type="match status" value="1"/>
</dbReference>
<dbReference type="Gene3D" id="3.40.710.10">
    <property type="entry name" value="DD-peptidase/beta-lactamase superfamily"/>
    <property type="match status" value="1"/>
</dbReference>
<keyword evidence="1" id="KW-0472">Membrane</keyword>
<evidence type="ECO:0000259" key="3">
    <source>
        <dbReference type="Pfam" id="PF21922"/>
    </source>
</evidence>
<keyword evidence="1" id="KW-0812">Transmembrane</keyword>
<gene>
    <name evidence="4" type="ORF">FC774_09655</name>
    <name evidence="5" type="ORF">FDB51_06855</name>
</gene>
<feature type="domain" description="Penicillin-binding protein transpeptidase" evidence="2">
    <location>
        <begin position="172"/>
        <end position="486"/>
    </location>
</feature>
<dbReference type="GO" id="GO:0008658">
    <property type="term" value="F:penicillin binding"/>
    <property type="evidence" value="ECO:0007669"/>
    <property type="project" value="InterPro"/>
</dbReference>
<dbReference type="OrthoDB" id="9766847at2"/>
<dbReference type="PANTHER" id="PTHR30627:SF24">
    <property type="entry name" value="PENICILLIN-BINDING PROTEIN 4B"/>
    <property type="match status" value="1"/>
</dbReference>
<dbReference type="EMBL" id="SWOV01000022">
    <property type="protein sequence ID" value="NFF88129.1"/>
    <property type="molecule type" value="Genomic_DNA"/>
</dbReference>
<feature type="transmembrane region" description="Helical" evidence="1">
    <location>
        <begin position="12"/>
        <end position="31"/>
    </location>
</feature>
<dbReference type="InterPro" id="IPR054120">
    <property type="entry name" value="PBPA_dimer"/>
</dbReference>
<dbReference type="InterPro" id="IPR012338">
    <property type="entry name" value="Beta-lactam/transpept-like"/>
</dbReference>
<proteinExistence type="predicted"/>
<dbReference type="GO" id="GO:0005886">
    <property type="term" value="C:plasma membrane"/>
    <property type="evidence" value="ECO:0007669"/>
    <property type="project" value="TreeGrafter"/>
</dbReference>
<evidence type="ECO:0000256" key="1">
    <source>
        <dbReference type="SAM" id="Phobius"/>
    </source>
</evidence>
<dbReference type="GO" id="GO:0071972">
    <property type="term" value="F:peptidoglycan L,D-transpeptidase activity"/>
    <property type="evidence" value="ECO:0007669"/>
    <property type="project" value="TreeGrafter"/>
</dbReference>
<reference evidence="6 7" key="1">
    <citation type="submission" date="2019-04" db="EMBL/GenBank/DDBJ databases">
        <title>Genome sequencing of Clostridium botulinum Groups I-IV and Clostridium butyricum.</title>
        <authorList>
            <person name="Brunt J."/>
            <person name="Van Vliet A.H.M."/>
            <person name="Stringer S.C."/>
            <person name="Carter A.T."/>
            <person name="Peck M.W."/>
        </authorList>
    </citation>
    <scope>NUCLEOTIDE SEQUENCE [LARGE SCALE GENOMIC DNA]</scope>
    <source>
        <strain evidence="4 7">1605</strain>
        <strain evidence="5 6">CB-K-33E</strain>
    </source>
</reference>
<dbReference type="EMBL" id="SWVK01000007">
    <property type="protein sequence ID" value="NFN34861.1"/>
    <property type="molecule type" value="Genomic_DNA"/>
</dbReference>
<dbReference type="PANTHER" id="PTHR30627">
    <property type="entry name" value="PEPTIDOGLYCAN D,D-TRANSPEPTIDASE"/>
    <property type="match status" value="1"/>
</dbReference>
<sequence length="494" mass="53515">MKDISDSIKKVMIVFLFCFVSLISYIAYFQVFNAPAIAEQQGNKRLSARRNEVLRGTIYDRNQVALTKSERKNALTQKREYIYGDLYTHALGYVDPIYRATGLEAAYDKELSQYSSISNTFLNLTKDFSMDNLKDAFKQRKEEENKIGNSIITTLNTNIQQVAYDALGKNKGAVVALDPKTGEVLAMVSKPTYDPNNLEAAMKAANEGSADDSPLINRATGGLYPPGSTFKTVTLTSALENIAGITNRQFQDDGKLVFNDSHSLSNAGGASYGSLDLKNAFRVSSNVVFGGLAMELGNDKLKATAEKFGFNDSIEADGFTIQKSQFPTLKSYEVGSIAQTGIGQSSILSTPMQMALVSSTIANDGAMMKPKLVNKVIDKDGNTVKTVNPEKLKQVMDANEAAIITDYMKNLVDSKLNSSWSIFRGTETCGKTGTADYQLPNGQDAKPHSWFIGFAPENNPKVAIAVIVENGGFGSGAAAQVAGEVIQSALSNQK</sequence>
<organism evidence="4 7">
    <name type="scientific">Clostridium botulinum</name>
    <dbReference type="NCBI Taxonomy" id="1491"/>
    <lineage>
        <taxon>Bacteria</taxon>
        <taxon>Bacillati</taxon>
        <taxon>Bacillota</taxon>
        <taxon>Clostridia</taxon>
        <taxon>Eubacteriales</taxon>
        <taxon>Clostridiaceae</taxon>
        <taxon>Clostridium</taxon>
    </lineage>
</organism>
<dbReference type="Gene3D" id="3.90.1310.10">
    <property type="entry name" value="Penicillin-binding protein 2a (Domain 2)"/>
    <property type="match status" value="1"/>
</dbReference>
<dbReference type="InterPro" id="IPR001460">
    <property type="entry name" value="PCN-bd_Tpept"/>
</dbReference>
<dbReference type="SUPFAM" id="SSF56601">
    <property type="entry name" value="beta-lactamase/transpeptidase-like"/>
    <property type="match status" value="1"/>
</dbReference>
<dbReference type="InterPro" id="IPR036138">
    <property type="entry name" value="PBP_dimer_sf"/>
</dbReference>
<protein>
    <submittedName>
        <fullName evidence="4">Penicillin-binding protein 2</fullName>
    </submittedName>
</protein>
<accession>A0A0L9YCD6</accession>
<comment type="caution">
    <text evidence="4">The sequence shown here is derived from an EMBL/GenBank/DDBJ whole genome shotgun (WGS) entry which is preliminary data.</text>
</comment>
<keyword evidence="1" id="KW-1133">Transmembrane helix</keyword>
<dbReference type="Proteomes" id="UP000473681">
    <property type="component" value="Unassembled WGS sequence"/>
</dbReference>
<evidence type="ECO:0000313" key="4">
    <source>
        <dbReference type="EMBL" id="NFF88129.1"/>
    </source>
</evidence>
<dbReference type="SUPFAM" id="SSF56519">
    <property type="entry name" value="Penicillin binding protein dimerisation domain"/>
    <property type="match status" value="1"/>
</dbReference>
<dbReference type="InterPro" id="IPR050515">
    <property type="entry name" value="Beta-lactam/transpept"/>
</dbReference>
<evidence type="ECO:0000313" key="6">
    <source>
        <dbReference type="Proteomes" id="UP000473681"/>
    </source>
</evidence>
<dbReference type="GO" id="GO:0071555">
    <property type="term" value="P:cell wall organization"/>
    <property type="evidence" value="ECO:0007669"/>
    <property type="project" value="TreeGrafter"/>
</dbReference>
<evidence type="ECO:0000313" key="5">
    <source>
        <dbReference type="EMBL" id="NFN34861.1"/>
    </source>
</evidence>
<dbReference type="RefSeq" id="WP_053341787.1">
    <property type="nucleotide sequence ID" value="NZ_LFPA01000116.1"/>
</dbReference>
<dbReference type="Pfam" id="PF00905">
    <property type="entry name" value="Transpeptidase"/>
    <property type="match status" value="1"/>
</dbReference>
<feature type="domain" description="Penicillin binding protein A dimerisation" evidence="3">
    <location>
        <begin position="55"/>
        <end position="116"/>
    </location>
</feature>
<evidence type="ECO:0000259" key="2">
    <source>
        <dbReference type="Pfam" id="PF00905"/>
    </source>
</evidence>
<name>A0A0L9YCD6_CLOBO</name>
<evidence type="ECO:0000313" key="7">
    <source>
        <dbReference type="Proteomes" id="UP000476820"/>
    </source>
</evidence>
<dbReference type="AlphaFoldDB" id="A0A0L9YCD6"/>